<protein>
    <submittedName>
        <fullName evidence="1">Uncharacterized protein</fullName>
    </submittedName>
</protein>
<evidence type="ECO:0000313" key="2">
    <source>
        <dbReference type="Proteomes" id="UP001168821"/>
    </source>
</evidence>
<sequence>MLKLNSIRDSARTTQFCLEDVKNTPKLEFRPDFLEQLPGFIREAASAFCIQVMIRSELSICIQAAVRRPRDFIKIKNSCTHAKIEIFAAVINEINSGETSDVAVCLSCEGTSQFSGKIADYLW</sequence>
<dbReference type="EMBL" id="JALNTZ010000003">
    <property type="protein sequence ID" value="KAJ3658294.1"/>
    <property type="molecule type" value="Genomic_DNA"/>
</dbReference>
<organism evidence="1 2">
    <name type="scientific">Zophobas morio</name>
    <dbReference type="NCBI Taxonomy" id="2755281"/>
    <lineage>
        <taxon>Eukaryota</taxon>
        <taxon>Metazoa</taxon>
        <taxon>Ecdysozoa</taxon>
        <taxon>Arthropoda</taxon>
        <taxon>Hexapoda</taxon>
        <taxon>Insecta</taxon>
        <taxon>Pterygota</taxon>
        <taxon>Neoptera</taxon>
        <taxon>Endopterygota</taxon>
        <taxon>Coleoptera</taxon>
        <taxon>Polyphaga</taxon>
        <taxon>Cucujiformia</taxon>
        <taxon>Tenebrionidae</taxon>
        <taxon>Zophobas</taxon>
    </lineage>
</organism>
<reference evidence="1" key="1">
    <citation type="journal article" date="2023" name="G3 (Bethesda)">
        <title>Whole genome assemblies of Zophobas morio and Tenebrio molitor.</title>
        <authorList>
            <person name="Kaur S."/>
            <person name="Stinson S.A."/>
            <person name="diCenzo G.C."/>
        </authorList>
    </citation>
    <scope>NUCLEOTIDE SEQUENCE</scope>
    <source>
        <strain evidence="1">QUZm001</strain>
    </source>
</reference>
<dbReference type="Proteomes" id="UP001168821">
    <property type="component" value="Unassembled WGS sequence"/>
</dbReference>
<name>A0AA38INK1_9CUCU</name>
<accession>A0AA38INK1</accession>
<gene>
    <name evidence="1" type="ORF">Zmor_010042</name>
</gene>
<proteinExistence type="predicted"/>
<dbReference type="AlphaFoldDB" id="A0AA38INK1"/>
<comment type="caution">
    <text evidence="1">The sequence shown here is derived from an EMBL/GenBank/DDBJ whole genome shotgun (WGS) entry which is preliminary data.</text>
</comment>
<keyword evidence="2" id="KW-1185">Reference proteome</keyword>
<evidence type="ECO:0000313" key="1">
    <source>
        <dbReference type="EMBL" id="KAJ3658294.1"/>
    </source>
</evidence>